<dbReference type="PROSITE" id="PS00615">
    <property type="entry name" value="C_TYPE_LECTIN_1"/>
    <property type="match status" value="1"/>
</dbReference>
<dbReference type="InterPro" id="IPR016187">
    <property type="entry name" value="CTDL_fold"/>
</dbReference>
<keyword evidence="3" id="KW-0812">Transmembrane</keyword>
<name>A0AAV3YIY8_9GAST</name>
<dbReference type="InterPro" id="IPR016186">
    <property type="entry name" value="C-type_lectin-like/link_sf"/>
</dbReference>
<sequence length="422" mass="45608">MKYSCTSKPGDVGGTVCSETVKSACRDSSVAAAIMSRQPVLLLFGLLLVVTVQGLYIRNTLKFAVSKPAEAQRGTVPLGVKCTINRAGAGMSKVQSLSLYRAKMENRVTAGDYDLVASVTPSEVNNVLGASEITVSGQAGSARVSNLDVKYISPTDGFCYIYKAIAKGVDGRGRARSRSRIVKVNSIDGGACVEPQKPLPTQASNAPTIADLLTKVDQCCVSSEVISQHTKAIEQLEDGVNECSQKASDNEEEIQDNAEKYEDLESKVKGLIKLLSIDRTKYIISGIFRGRVYTLSKEAGEFNLEASNRQCVEAGGYLVEFNDAAEQNFATQFVKGFHGGQIALTGVNCVEEGCKFVNYNSKTPATVIWRKGEPNNCHSVEQCTMFMSDGLNDVKCNSSGRFMCEIPLYDVTFAFEPIVHSI</sequence>
<reference evidence="5 6" key="1">
    <citation type="journal article" date="2021" name="Elife">
        <title>Chloroplast acquisition without the gene transfer in kleptoplastic sea slugs, Plakobranchus ocellatus.</title>
        <authorList>
            <person name="Maeda T."/>
            <person name="Takahashi S."/>
            <person name="Yoshida T."/>
            <person name="Shimamura S."/>
            <person name="Takaki Y."/>
            <person name="Nagai Y."/>
            <person name="Toyoda A."/>
            <person name="Suzuki Y."/>
            <person name="Arimoto A."/>
            <person name="Ishii H."/>
            <person name="Satoh N."/>
            <person name="Nishiyama T."/>
            <person name="Hasebe M."/>
            <person name="Maruyama T."/>
            <person name="Minagawa J."/>
            <person name="Obokata J."/>
            <person name="Shigenobu S."/>
        </authorList>
    </citation>
    <scope>NUCLEOTIDE SEQUENCE [LARGE SCALE GENOMIC DNA]</scope>
</reference>
<evidence type="ECO:0000256" key="3">
    <source>
        <dbReference type="SAM" id="Phobius"/>
    </source>
</evidence>
<dbReference type="Gene3D" id="3.10.100.10">
    <property type="entry name" value="Mannose-Binding Protein A, subunit A"/>
    <property type="match status" value="1"/>
</dbReference>
<dbReference type="SMART" id="SM00034">
    <property type="entry name" value="CLECT"/>
    <property type="match status" value="1"/>
</dbReference>
<dbReference type="EMBL" id="BLXT01001025">
    <property type="protein sequence ID" value="GFN82694.1"/>
    <property type="molecule type" value="Genomic_DNA"/>
</dbReference>
<keyword evidence="3" id="KW-1133">Transmembrane helix</keyword>
<evidence type="ECO:0000313" key="5">
    <source>
        <dbReference type="EMBL" id="GFN82694.1"/>
    </source>
</evidence>
<feature type="domain" description="C-type lectin" evidence="4">
    <location>
        <begin position="288"/>
        <end position="405"/>
    </location>
</feature>
<evidence type="ECO:0000256" key="1">
    <source>
        <dbReference type="ARBA" id="ARBA00023157"/>
    </source>
</evidence>
<proteinExistence type="predicted"/>
<dbReference type="InterPro" id="IPR018378">
    <property type="entry name" value="C-type_lectin_CS"/>
</dbReference>
<comment type="caution">
    <text evidence="5">The sequence shown here is derived from an EMBL/GenBank/DDBJ whole genome shotgun (WGS) entry which is preliminary data.</text>
</comment>
<keyword evidence="1" id="KW-1015">Disulfide bond</keyword>
<dbReference type="PROSITE" id="PS50041">
    <property type="entry name" value="C_TYPE_LECTIN_2"/>
    <property type="match status" value="1"/>
</dbReference>
<dbReference type="SUPFAM" id="SSF56436">
    <property type="entry name" value="C-type lectin-like"/>
    <property type="match status" value="1"/>
</dbReference>
<protein>
    <submittedName>
        <fullName evidence="5">Cd209 antigen</fullName>
    </submittedName>
</protein>
<dbReference type="AlphaFoldDB" id="A0AAV3YIY8"/>
<accession>A0AAV3YIY8</accession>
<dbReference type="Proteomes" id="UP000735302">
    <property type="component" value="Unassembled WGS sequence"/>
</dbReference>
<keyword evidence="3" id="KW-0472">Membrane</keyword>
<evidence type="ECO:0000256" key="2">
    <source>
        <dbReference type="SAM" id="Coils"/>
    </source>
</evidence>
<evidence type="ECO:0000259" key="4">
    <source>
        <dbReference type="PROSITE" id="PS50041"/>
    </source>
</evidence>
<dbReference type="Pfam" id="PF00059">
    <property type="entry name" value="Lectin_C"/>
    <property type="match status" value="1"/>
</dbReference>
<feature type="coiled-coil region" evidence="2">
    <location>
        <begin position="226"/>
        <end position="267"/>
    </location>
</feature>
<organism evidence="5 6">
    <name type="scientific">Plakobranchus ocellatus</name>
    <dbReference type="NCBI Taxonomy" id="259542"/>
    <lineage>
        <taxon>Eukaryota</taxon>
        <taxon>Metazoa</taxon>
        <taxon>Spiralia</taxon>
        <taxon>Lophotrochozoa</taxon>
        <taxon>Mollusca</taxon>
        <taxon>Gastropoda</taxon>
        <taxon>Heterobranchia</taxon>
        <taxon>Euthyneura</taxon>
        <taxon>Panpulmonata</taxon>
        <taxon>Sacoglossa</taxon>
        <taxon>Placobranchoidea</taxon>
        <taxon>Plakobranchidae</taxon>
        <taxon>Plakobranchus</taxon>
    </lineage>
</organism>
<feature type="transmembrane region" description="Helical" evidence="3">
    <location>
        <begin position="40"/>
        <end position="57"/>
    </location>
</feature>
<gene>
    <name evidence="5" type="ORF">PoB_000920000</name>
</gene>
<dbReference type="InterPro" id="IPR001304">
    <property type="entry name" value="C-type_lectin-like"/>
</dbReference>
<keyword evidence="2" id="KW-0175">Coiled coil</keyword>
<keyword evidence="6" id="KW-1185">Reference proteome</keyword>
<evidence type="ECO:0000313" key="6">
    <source>
        <dbReference type="Proteomes" id="UP000735302"/>
    </source>
</evidence>